<feature type="compositionally biased region" description="Basic and acidic residues" evidence="1">
    <location>
        <begin position="204"/>
        <end position="214"/>
    </location>
</feature>
<dbReference type="AlphaFoldDB" id="A0AAD7GA54"/>
<feature type="compositionally biased region" description="Acidic residues" evidence="1">
    <location>
        <begin position="41"/>
        <end position="55"/>
    </location>
</feature>
<feature type="region of interest" description="Disordered" evidence="1">
    <location>
        <begin position="118"/>
        <end position="166"/>
    </location>
</feature>
<dbReference type="EMBL" id="JARKIE010000151">
    <property type="protein sequence ID" value="KAJ7675194.1"/>
    <property type="molecule type" value="Genomic_DNA"/>
</dbReference>
<proteinExistence type="predicted"/>
<name>A0AAD7GA54_MYCRO</name>
<organism evidence="2 3">
    <name type="scientific">Mycena rosella</name>
    <name type="common">Pink bonnet</name>
    <name type="synonym">Agaricus rosellus</name>
    <dbReference type="NCBI Taxonomy" id="1033263"/>
    <lineage>
        <taxon>Eukaryota</taxon>
        <taxon>Fungi</taxon>
        <taxon>Dikarya</taxon>
        <taxon>Basidiomycota</taxon>
        <taxon>Agaricomycotina</taxon>
        <taxon>Agaricomycetes</taxon>
        <taxon>Agaricomycetidae</taxon>
        <taxon>Agaricales</taxon>
        <taxon>Marasmiineae</taxon>
        <taxon>Mycenaceae</taxon>
        <taxon>Mycena</taxon>
    </lineage>
</organism>
<keyword evidence="3" id="KW-1185">Reference proteome</keyword>
<feature type="compositionally biased region" description="Basic residues" evidence="1">
    <location>
        <begin position="237"/>
        <end position="246"/>
    </location>
</feature>
<evidence type="ECO:0000313" key="2">
    <source>
        <dbReference type="EMBL" id="KAJ7675194.1"/>
    </source>
</evidence>
<evidence type="ECO:0000256" key="1">
    <source>
        <dbReference type="SAM" id="MobiDB-lite"/>
    </source>
</evidence>
<accession>A0AAD7GA54</accession>
<gene>
    <name evidence="2" type="ORF">B0H17DRAFT_1207829</name>
</gene>
<feature type="region of interest" description="Disordered" evidence="1">
    <location>
        <begin position="198"/>
        <end position="271"/>
    </location>
</feature>
<evidence type="ECO:0000313" key="3">
    <source>
        <dbReference type="Proteomes" id="UP001221757"/>
    </source>
</evidence>
<feature type="compositionally biased region" description="Basic and acidic residues" evidence="1">
    <location>
        <begin position="56"/>
        <end position="78"/>
    </location>
</feature>
<feature type="region of interest" description="Disordered" evidence="1">
    <location>
        <begin position="7"/>
        <end position="82"/>
    </location>
</feature>
<protein>
    <submittedName>
        <fullName evidence="2">Uncharacterized protein</fullName>
    </submittedName>
</protein>
<sequence length="271" mass="30603">MIKQYLANNHDNYKHAAQKERAAEAADTENWGVAGARNEEDVTGVDSEAEISSDADVDRVDTDVEVEAEAKVDGKDKEMDEENTFEMDEFQAITLDKFQAMEVDDEDTFFLSPVKFKSELKSKSQSKPKSRDVKAPTKTLKKRATPDMQQEPTPQPGKKMKTSGTLPVLLKQADLLDMCPASNCTDRYPKTCQHHFSNFSNSVSKDKNPKKEKAASNTLLKASEKKENLQVSEKKKPSTKNMKKKDKKPDPEHQLEPHKYGTRQFTKNTES</sequence>
<dbReference type="Proteomes" id="UP001221757">
    <property type="component" value="Unassembled WGS sequence"/>
</dbReference>
<reference evidence="2" key="1">
    <citation type="submission" date="2023-03" db="EMBL/GenBank/DDBJ databases">
        <title>Massive genome expansion in bonnet fungi (Mycena s.s.) driven by repeated elements and novel gene families across ecological guilds.</title>
        <authorList>
            <consortium name="Lawrence Berkeley National Laboratory"/>
            <person name="Harder C.B."/>
            <person name="Miyauchi S."/>
            <person name="Viragh M."/>
            <person name="Kuo A."/>
            <person name="Thoen E."/>
            <person name="Andreopoulos B."/>
            <person name="Lu D."/>
            <person name="Skrede I."/>
            <person name="Drula E."/>
            <person name="Henrissat B."/>
            <person name="Morin E."/>
            <person name="Kohler A."/>
            <person name="Barry K."/>
            <person name="LaButti K."/>
            <person name="Morin E."/>
            <person name="Salamov A."/>
            <person name="Lipzen A."/>
            <person name="Mereny Z."/>
            <person name="Hegedus B."/>
            <person name="Baldrian P."/>
            <person name="Stursova M."/>
            <person name="Weitz H."/>
            <person name="Taylor A."/>
            <person name="Grigoriev I.V."/>
            <person name="Nagy L.G."/>
            <person name="Martin F."/>
            <person name="Kauserud H."/>
        </authorList>
    </citation>
    <scope>NUCLEOTIDE SEQUENCE</scope>
    <source>
        <strain evidence="2">CBHHK067</strain>
    </source>
</reference>
<feature type="compositionally biased region" description="Basic and acidic residues" evidence="1">
    <location>
        <begin position="11"/>
        <end position="24"/>
    </location>
</feature>
<comment type="caution">
    <text evidence="2">The sequence shown here is derived from an EMBL/GenBank/DDBJ whole genome shotgun (WGS) entry which is preliminary data.</text>
</comment>
<feature type="compositionally biased region" description="Basic and acidic residues" evidence="1">
    <location>
        <begin position="222"/>
        <end position="236"/>
    </location>
</feature>
<feature type="compositionally biased region" description="Basic and acidic residues" evidence="1">
    <location>
        <begin position="247"/>
        <end position="259"/>
    </location>
</feature>